<dbReference type="AlphaFoldDB" id="A0A915JMS8"/>
<evidence type="ECO:0000313" key="2">
    <source>
        <dbReference type="Proteomes" id="UP000887565"/>
    </source>
</evidence>
<organism evidence="2 3">
    <name type="scientific">Romanomermis culicivorax</name>
    <name type="common">Nematode worm</name>
    <dbReference type="NCBI Taxonomy" id="13658"/>
    <lineage>
        <taxon>Eukaryota</taxon>
        <taxon>Metazoa</taxon>
        <taxon>Ecdysozoa</taxon>
        <taxon>Nematoda</taxon>
        <taxon>Enoplea</taxon>
        <taxon>Dorylaimia</taxon>
        <taxon>Mermithida</taxon>
        <taxon>Mermithoidea</taxon>
        <taxon>Mermithidae</taxon>
        <taxon>Romanomermis</taxon>
    </lineage>
</organism>
<keyword evidence="2" id="KW-1185">Reference proteome</keyword>
<dbReference type="Proteomes" id="UP000887565">
    <property type="component" value="Unplaced"/>
</dbReference>
<name>A0A915JMS8_ROMCU</name>
<reference evidence="3" key="1">
    <citation type="submission" date="2022-11" db="UniProtKB">
        <authorList>
            <consortium name="WormBaseParasite"/>
        </authorList>
    </citation>
    <scope>IDENTIFICATION</scope>
</reference>
<evidence type="ECO:0000313" key="3">
    <source>
        <dbReference type="WBParaSite" id="nRc.2.0.1.t27402-RA"/>
    </source>
</evidence>
<evidence type="ECO:0000256" key="1">
    <source>
        <dbReference type="SAM" id="MobiDB-lite"/>
    </source>
</evidence>
<feature type="compositionally biased region" description="Basic and acidic residues" evidence="1">
    <location>
        <begin position="1"/>
        <end position="10"/>
    </location>
</feature>
<feature type="region of interest" description="Disordered" evidence="1">
    <location>
        <begin position="1"/>
        <end position="25"/>
    </location>
</feature>
<proteinExistence type="predicted"/>
<accession>A0A915JMS8</accession>
<dbReference type="WBParaSite" id="nRc.2.0.1.t27402-RA">
    <property type="protein sequence ID" value="nRc.2.0.1.t27402-RA"/>
    <property type="gene ID" value="nRc.2.0.1.g27402"/>
</dbReference>
<protein>
    <submittedName>
        <fullName evidence="3">Uncharacterized protein</fullName>
    </submittedName>
</protein>
<sequence length="60" mass="6750">MKIKQKKQEGEEPSGMGKIRSGWGEKVSIRQKMSKSLAVINAPPAFSNFISNFKRKTNKP</sequence>